<dbReference type="PANTHER" id="PTHR32385:SF15">
    <property type="entry name" value="INOSITOL PHOSPHOCERAMIDE MANNOSYLTRANSFERASE 1"/>
    <property type="match status" value="1"/>
</dbReference>
<dbReference type="InterPro" id="IPR051706">
    <property type="entry name" value="Glycosyltransferase_domain"/>
</dbReference>
<dbReference type="GO" id="GO:0000030">
    <property type="term" value="F:mannosyltransferase activity"/>
    <property type="evidence" value="ECO:0007669"/>
    <property type="project" value="TreeGrafter"/>
</dbReference>
<dbReference type="SUPFAM" id="SSF53448">
    <property type="entry name" value="Nucleotide-diphospho-sugar transferases"/>
    <property type="match status" value="1"/>
</dbReference>
<keyword evidence="1" id="KW-0808">Transferase</keyword>
<dbReference type="PANTHER" id="PTHR32385">
    <property type="entry name" value="MANNOSYL PHOSPHORYLINOSITOL CERAMIDE SYNTHASE"/>
    <property type="match status" value="1"/>
</dbReference>
<dbReference type="GO" id="GO:0051999">
    <property type="term" value="P:mannosyl-inositol phosphorylceramide biosynthetic process"/>
    <property type="evidence" value="ECO:0007669"/>
    <property type="project" value="TreeGrafter"/>
</dbReference>
<protein>
    <submittedName>
        <fullName evidence="2">Capsular polysaccharide synthesis protein</fullName>
    </submittedName>
</protein>
<organism evidence="2 3">
    <name type="scientific">Thermoclostridium caenicola</name>
    <dbReference type="NCBI Taxonomy" id="659425"/>
    <lineage>
        <taxon>Bacteria</taxon>
        <taxon>Bacillati</taxon>
        <taxon>Bacillota</taxon>
        <taxon>Clostridia</taxon>
        <taxon>Eubacteriales</taxon>
        <taxon>Oscillospiraceae</taxon>
        <taxon>Thermoclostridium</taxon>
    </lineage>
</organism>
<evidence type="ECO:0000256" key="1">
    <source>
        <dbReference type="ARBA" id="ARBA00022679"/>
    </source>
</evidence>
<gene>
    <name evidence="2" type="ORF">SAMN05444373_10491</name>
</gene>
<accession>A0A1M6IXQ6</accession>
<name>A0A1M6IXQ6_9FIRM</name>
<dbReference type="OrthoDB" id="9802987at2"/>
<dbReference type="InterPro" id="IPR029044">
    <property type="entry name" value="Nucleotide-diphossugar_trans"/>
</dbReference>
<dbReference type="EMBL" id="FQZP01000049">
    <property type="protein sequence ID" value="SHJ39263.1"/>
    <property type="molecule type" value="Genomic_DNA"/>
</dbReference>
<dbReference type="Proteomes" id="UP000324781">
    <property type="component" value="Unassembled WGS sequence"/>
</dbReference>
<proteinExistence type="predicted"/>
<dbReference type="InterPro" id="IPR007577">
    <property type="entry name" value="GlycoTrfase_DXD_sugar-bd_CS"/>
</dbReference>
<reference evidence="2 3" key="1">
    <citation type="submission" date="2016-11" db="EMBL/GenBank/DDBJ databases">
        <authorList>
            <person name="Varghese N."/>
            <person name="Submissions S."/>
        </authorList>
    </citation>
    <scope>NUCLEOTIDE SEQUENCE [LARGE SCALE GENOMIC DNA]</scope>
    <source>
        <strain evidence="2 3">DSM 19027</strain>
    </source>
</reference>
<sequence>MKSVKKIHYIWVGGRKKPALVKKCIRSWEKFFPDWEIIEWNESNLDININEYCKQAYEAKKYAFVSDVLRFDVLYRNGGLYFDTDVEVIKSFETIINEYEAFSGFENEYINPGLVLYSAYPGNSLFKEMLDIYSQEKFALEDGYNTKTVCEYFTELMCNYGLKQNNQLQTINGFTVFPRTFFCPVDSIWRRQEFTKDTYTIHRFAASWVGRKQKLEYLYKRIGYKLLGRNTIDFFKRILGRE</sequence>
<evidence type="ECO:0000313" key="3">
    <source>
        <dbReference type="Proteomes" id="UP000324781"/>
    </source>
</evidence>
<keyword evidence="3" id="KW-1185">Reference proteome</keyword>
<dbReference type="Pfam" id="PF04488">
    <property type="entry name" value="Gly_transf_sug"/>
    <property type="match status" value="1"/>
</dbReference>
<dbReference type="RefSeq" id="WP_149679352.1">
    <property type="nucleotide sequence ID" value="NZ_FQZP01000049.1"/>
</dbReference>
<dbReference type="Gene3D" id="3.90.550.20">
    <property type="match status" value="1"/>
</dbReference>
<dbReference type="GO" id="GO:0016020">
    <property type="term" value="C:membrane"/>
    <property type="evidence" value="ECO:0007669"/>
    <property type="project" value="GOC"/>
</dbReference>
<evidence type="ECO:0000313" key="2">
    <source>
        <dbReference type="EMBL" id="SHJ39263.1"/>
    </source>
</evidence>
<dbReference type="AlphaFoldDB" id="A0A1M6IXQ6"/>